<protein>
    <recommendedName>
        <fullName evidence="2">Tail specific protease domain-containing protein</fullName>
    </recommendedName>
</protein>
<comment type="caution">
    <text evidence="3">The sequence shown here is derived from an EMBL/GenBank/DDBJ whole genome shotgun (WGS) entry which is preliminary data.</text>
</comment>
<name>A0A6L5QJU0_9BURK</name>
<dbReference type="Proteomes" id="UP000481037">
    <property type="component" value="Unassembled WGS sequence"/>
</dbReference>
<dbReference type="PANTHER" id="PTHR11261:SF3">
    <property type="entry name" value="RETINOL-BINDING PROTEIN 3"/>
    <property type="match status" value="1"/>
</dbReference>
<evidence type="ECO:0000256" key="1">
    <source>
        <dbReference type="SAM" id="SignalP"/>
    </source>
</evidence>
<dbReference type="SMART" id="SM00245">
    <property type="entry name" value="TSPc"/>
    <property type="match status" value="1"/>
</dbReference>
<dbReference type="CDD" id="cd07563">
    <property type="entry name" value="Peptidase_S41_IRBP"/>
    <property type="match status" value="1"/>
</dbReference>
<dbReference type="PANTHER" id="PTHR11261">
    <property type="entry name" value="INTERPHOTORECEPTOR RETINOID-BINDING PROTEIN"/>
    <property type="match status" value="1"/>
</dbReference>
<dbReference type="RefSeq" id="WP_154366421.1">
    <property type="nucleotide sequence ID" value="NZ_WKJM01000017.1"/>
</dbReference>
<evidence type="ECO:0000259" key="2">
    <source>
        <dbReference type="SMART" id="SM00245"/>
    </source>
</evidence>
<gene>
    <name evidence="3" type="ORF">GJ697_19635</name>
</gene>
<dbReference type="EMBL" id="WKJM01000017">
    <property type="protein sequence ID" value="MRX10053.1"/>
    <property type="molecule type" value="Genomic_DNA"/>
</dbReference>
<organism evidence="3 4">
    <name type="scientific">Duganella alba</name>
    <dbReference type="NCBI Taxonomy" id="2666081"/>
    <lineage>
        <taxon>Bacteria</taxon>
        <taxon>Pseudomonadati</taxon>
        <taxon>Pseudomonadota</taxon>
        <taxon>Betaproteobacteria</taxon>
        <taxon>Burkholderiales</taxon>
        <taxon>Oxalobacteraceae</taxon>
        <taxon>Telluria group</taxon>
        <taxon>Duganella</taxon>
    </lineage>
</organism>
<dbReference type="Gene3D" id="3.30.750.44">
    <property type="match status" value="1"/>
</dbReference>
<dbReference type="Gene3D" id="3.90.226.10">
    <property type="entry name" value="2-enoyl-CoA Hydratase, Chain A, domain 1"/>
    <property type="match status" value="1"/>
</dbReference>
<keyword evidence="4" id="KW-1185">Reference proteome</keyword>
<dbReference type="GO" id="GO:0008236">
    <property type="term" value="F:serine-type peptidase activity"/>
    <property type="evidence" value="ECO:0007669"/>
    <property type="project" value="InterPro"/>
</dbReference>
<keyword evidence="1" id="KW-0732">Signal</keyword>
<feature type="signal peptide" evidence="1">
    <location>
        <begin position="1"/>
        <end position="16"/>
    </location>
</feature>
<dbReference type="AlphaFoldDB" id="A0A6L5QJU0"/>
<dbReference type="SUPFAM" id="SSF52096">
    <property type="entry name" value="ClpP/crotonase"/>
    <property type="match status" value="1"/>
</dbReference>
<evidence type="ECO:0000313" key="4">
    <source>
        <dbReference type="Proteomes" id="UP000481037"/>
    </source>
</evidence>
<feature type="chain" id="PRO_5026986610" description="Tail specific protease domain-containing protein" evidence="1">
    <location>
        <begin position="17"/>
        <end position="321"/>
    </location>
</feature>
<dbReference type="InterPro" id="IPR005151">
    <property type="entry name" value="Tail-specific_protease"/>
</dbReference>
<proteinExistence type="predicted"/>
<evidence type="ECO:0000313" key="3">
    <source>
        <dbReference type="EMBL" id="MRX10053.1"/>
    </source>
</evidence>
<dbReference type="GO" id="GO:0006508">
    <property type="term" value="P:proteolysis"/>
    <property type="evidence" value="ECO:0007669"/>
    <property type="project" value="InterPro"/>
</dbReference>
<feature type="domain" description="Tail specific protease" evidence="2">
    <location>
        <begin position="99"/>
        <end position="302"/>
    </location>
</feature>
<dbReference type="InterPro" id="IPR029045">
    <property type="entry name" value="ClpP/crotonase-like_dom_sf"/>
</dbReference>
<dbReference type="Pfam" id="PF03572">
    <property type="entry name" value="Peptidase_S41"/>
    <property type="match status" value="1"/>
</dbReference>
<sequence>MRFLLLSMLFAGAASAASFDDAARAKVIEDYAQKLQDTYVFPAKGKLLADGLRAHLTHGDYAGLDEKALADKVEKDLDAILPDQHNGLVYVEFDALDEPPPPPAPATPAKPVARPGPDNFGLAKFEMKGKVAYLQVSRFGPVDQFSSEALAKVMAQAAGSEAMIIDLRDGHGGMPPMVTLLSSYFFDDRPVHLLDELDRDGKVTDSFITTTKLAGPRYGSKRPLYVLVDEETVSASEAFVYGLQRQKRAIIVGTKTSGGAHKQFGEPVSHHLIAFVAIGRSVDPVTKANWERTGVQPDVNVPAAQALDAALAQISKKTSAQ</sequence>
<reference evidence="3 4" key="1">
    <citation type="submission" date="2019-11" db="EMBL/GenBank/DDBJ databases">
        <title>Novel species isolated from a subtropical stream in China.</title>
        <authorList>
            <person name="Lu H."/>
        </authorList>
    </citation>
    <scope>NUCLEOTIDE SEQUENCE [LARGE SCALE GENOMIC DNA]</scope>
    <source>
        <strain evidence="3 4">FT25W</strain>
    </source>
</reference>
<accession>A0A6L5QJU0</accession>